<feature type="signal peptide" evidence="2">
    <location>
        <begin position="1"/>
        <end position="21"/>
    </location>
</feature>
<dbReference type="GO" id="GO:0016810">
    <property type="term" value="F:hydrolase activity, acting on carbon-nitrogen (but not peptide) bonds"/>
    <property type="evidence" value="ECO:0007669"/>
    <property type="project" value="InterPro"/>
</dbReference>
<dbReference type="AlphaFoldDB" id="A0A926I057"/>
<evidence type="ECO:0000313" key="5">
    <source>
        <dbReference type="Proteomes" id="UP000657006"/>
    </source>
</evidence>
<feature type="domain" description="NodB homology" evidence="3">
    <location>
        <begin position="153"/>
        <end position="333"/>
    </location>
</feature>
<dbReference type="RefSeq" id="WP_177715776.1">
    <property type="nucleotide sequence ID" value="NZ_JACRSQ010000004.1"/>
</dbReference>
<evidence type="ECO:0000256" key="1">
    <source>
        <dbReference type="SAM" id="MobiDB-lite"/>
    </source>
</evidence>
<gene>
    <name evidence="4" type="ORF">H8730_04675</name>
</gene>
<feature type="compositionally biased region" description="Acidic residues" evidence="1">
    <location>
        <begin position="48"/>
        <end position="73"/>
    </location>
</feature>
<protein>
    <submittedName>
        <fullName evidence="4">Polysaccharide deacetylase family protein</fullName>
    </submittedName>
</protein>
<dbReference type="InterPro" id="IPR002509">
    <property type="entry name" value="NODB_dom"/>
</dbReference>
<dbReference type="GO" id="GO:0005975">
    <property type="term" value="P:carbohydrate metabolic process"/>
    <property type="evidence" value="ECO:0007669"/>
    <property type="project" value="InterPro"/>
</dbReference>
<accession>A0A926I057</accession>
<organism evidence="4 5">
    <name type="scientific">Bianquea renquensis</name>
    <dbReference type="NCBI Taxonomy" id="2763661"/>
    <lineage>
        <taxon>Bacteria</taxon>
        <taxon>Bacillati</taxon>
        <taxon>Bacillota</taxon>
        <taxon>Clostridia</taxon>
        <taxon>Eubacteriales</taxon>
        <taxon>Bianqueaceae</taxon>
        <taxon>Bianquea</taxon>
    </lineage>
</organism>
<dbReference type="SUPFAM" id="SSF88713">
    <property type="entry name" value="Glycoside hydrolase/deacetylase"/>
    <property type="match status" value="1"/>
</dbReference>
<dbReference type="InterPro" id="IPR014235">
    <property type="entry name" value="Spore_PdaA"/>
</dbReference>
<dbReference type="InterPro" id="IPR050248">
    <property type="entry name" value="Polysacc_deacetylase_ArnD"/>
</dbReference>
<evidence type="ECO:0000313" key="4">
    <source>
        <dbReference type="EMBL" id="MBC8542839.1"/>
    </source>
</evidence>
<dbReference type="PANTHER" id="PTHR10587:SF78">
    <property type="entry name" value="PEPTIDOGLYCAN-N-ACETYLMURAMIC ACID DEACETYLASE PDAA"/>
    <property type="match status" value="1"/>
</dbReference>
<proteinExistence type="predicted"/>
<dbReference type="Proteomes" id="UP000657006">
    <property type="component" value="Unassembled WGS sequence"/>
</dbReference>
<dbReference type="CDD" id="cd10948">
    <property type="entry name" value="CE4_BsPdaA_like"/>
    <property type="match status" value="1"/>
</dbReference>
<comment type="caution">
    <text evidence="4">The sequence shown here is derived from an EMBL/GenBank/DDBJ whole genome shotgun (WGS) entry which is preliminary data.</text>
</comment>
<evidence type="ECO:0000259" key="3">
    <source>
        <dbReference type="PROSITE" id="PS51677"/>
    </source>
</evidence>
<evidence type="ECO:0000256" key="2">
    <source>
        <dbReference type="SAM" id="SignalP"/>
    </source>
</evidence>
<name>A0A926I057_9FIRM</name>
<dbReference type="InterPro" id="IPR011330">
    <property type="entry name" value="Glyco_hydro/deAcase_b/a-brl"/>
</dbReference>
<dbReference type="PROSITE" id="PS51257">
    <property type="entry name" value="PROKAR_LIPOPROTEIN"/>
    <property type="match status" value="1"/>
</dbReference>
<feature type="compositionally biased region" description="Polar residues" evidence="1">
    <location>
        <begin position="91"/>
        <end position="101"/>
    </location>
</feature>
<feature type="region of interest" description="Disordered" evidence="1">
    <location>
        <begin position="22"/>
        <end position="129"/>
    </location>
</feature>
<reference evidence="4" key="1">
    <citation type="submission" date="2020-08" db="EMBL/GenBank/DDBJ databases">
        <title>Genome public.</title>
        <authorList>
            <person name="Liu C."/>
            <person name="Sun Q."/>
        </authorList>
    </citation>
    <scope>NUCLEOTIDE SEQUENCE</scope>
    <source>
        <strain evidence="4">NSJ-32</strain>
    </source>
</reference>
<dbReference type="Gene3D" id="3.20.20.370">
    <property type="entry name" value="Glycoside hydrolase/deacetylase"/>
    <property type="match status" value="1"/>
</dbReference>
<keyword evidence="5" id="KW-1185">Reference proteome</keyword>
<keyword evidence="2" id="KW-0732">Signal</keyword>
<dbReference type="EMBL" id="JACRSQ010000004">
    <property type="protein sequence ID" value="MBC8542839.1"/>
    <property type="molecule type" value="Genomic_DNA"/>
</dbReference>
<dbReference type="PANTHER" id="PTHR10587">
    <property type="entry name" value="GLYCOSYL TRANSFERASE-RELATED"/>
    <property type="match status" value="1"/>
</dbReference>
<sequence length="338" mass="37869">MKKYLALLLLLTLVLSTVSCKREKESGYEGNSSPDSASDFDSHLLDNSIEEESAENSTEESQEESSEESDANESETAPVTEGSEAPLPEESLTQENSSDSAALSVEEIQSLDGKQETWGPGKNVDDKNRPTACVQLQEKYGQYDAWFIQKDEPKVYLTFDEGYENGYTAAILDVLQEKQVSAVFFVTMPYVKEDPDLIQRMIEEGHVVGNHTVHHPNMTEVSVEKGMEEIQGLHEYVKENFQYDMYLFRNPEGAFSPRVLALTQSVGYQTVLWSYAYKDWDPDNQPDPASALEKTVEAAHPGAIYLLHAVSKTNAEILGDFIDQVRAKGYTFATWDSK</sequence>
<feature type="chain" id="PRO_5039321603" evidence="2">
    <location>
        <begin position="22"/>
        <end position="338"/>
    </location>
</feature>
<dbReference type="Pfam" id="PF01522">
    <property type="entry name" value="Polysacc_deac_1"/>
    <property type="match status" value="1"/>
</dbReference>
<dbReference type="PROSITE" id="PS51677">
    <property type="entry name" value="NODB"/>
    <property type="match status" value="1"/>
</dbReference>
<dbReference type="GO" id="GO:0016020">
    <property type="term" value="C:membrane"/>
    <property type="evidence" value="ECO:0007669"/>
    <property type="project" value="TreeGrafter"/>
</dbReference>